<dbReference type="EC" id="2.3.1.-" evidence="5"/>
<evidence type="ECO:0000256" key="2">
    <source>
        <dbReference type="ARBA" id="ARBA00023315"/>
    </source>
</evidence>
<dbReference type="InterPro" id="IPR045865">
    <property type="entry name" value="ACT-like_dom_sf"/>
</dbReference>
<dbReference type="GO" id="GO:0016746">
    <property type="term" value="F:acyltransferase activity"/>
    <property type="evidence" value="ECO:0007669"/>
    <property type="project" value="UniProtKB-KW"/>
</dbReference>
<organism evidence="5 6">
    <name type="scientific">Pseudonocardia lutea</name>
    <dbReference type="NCBI Taxonomy" id="2172015"/>
    <lineage>
        <taxon>Bacteria</taxon>
        <taxon>Bacillati</taxon>
        <taxon>Actinomycetota</taxon>
        <taxon>Actinomycetes</taxon>
        <taxon>Pseudonocardiales</taxon>
        <taxon>Pseudonocardiaceae</taxon>
        <taxon>Pseudonocardia</taxon>
    </lineage>
</organism>
<dbReference type="InterPro" id="IPR016181">
    <property type="entry name" value="Acyl_CoA_acyltransferase"/>
</dbReference>
<feature type="domain" description="ACT" evidence="4">
    <location>
        <begin position="5"/>
        <end position="81"/>
    </location>
</feature>
<gene>
    <name evidence="5" type="ORF">ACFQH9_25990</name>
</gene>
<evidence type="ECO:0000313" key="5">
    <source>
        <dbReference type="EMBL" id="MFC5951720.1"/>
    </source>
</evidence>
<evidence type="ECO:0000259" key="4">
    <source>
        <dbReference type="PROSITE" id="PS51671"/>
    </source>
</evidence>
<dbReference type="PROSITE" id="PS51671">
    <property type="entry name" value="ACT"/>
    <property type="match status" value="1"/>
</dbReference>
<dbReference type="Proteomes" id="UP001596119">
    <property type="component" value="Unassembled WGS sequence"/>
</dbReference>
<keyword evidence="1 5" id="KW-0808">Transferase</keyword>
<reference evidence="6" key="1">
    <citation type="journal article" date="2019" name="Int. J. Syst. Evol. Microbiol.">
        <title>The Global Catalogue of Microorganisms (GCM) 10K type strain sequencing project: providing services to taxonomists for standard genome sequencing and annotation.</title>
        <authorList>
            <consortium name="The Broad Institute Genomics Platform"/>
            <consortium name="The Broad Institute Genome Sequencing Center for Infectious Disease"/>
            <person name="Wu L."/>
            <person name="Ma J."/>
        </authorList>
    </citation>
    <scope>NUCLEOTIDE SEQUENCE [LARGE SCALE GENOMIC DNA]</scope>
    <source>
        <strain evidence="6">CGMCC 4.7397</strain>
    </source>
</reference>
<dbReference type="PANTHER" id="PTHR43877">
    <property type="entry name" value="AMINOALKYLPHOSPHONATE N-ACETYLTRANSFERASE-RELATED-RELATED"/>
    <property type="match status" value="1"/>
</dbReference>
<dbReference type="Gene3D" id="3.40.630.30">
    <property type="match status" value="1"/>
</dbReference>
<dbReference type="EMBL" id="JBHSQK010000081">
    <property type="protein sequence ID" value="MFC5951720.1"/>
    <property type="molecule type" value="Genomic_DNA"/>
</dbReference>
<evidence type="ECO:0000259" key="3">
    <source>
        <dbReference type="PROSITE" id="PS51186"/>
    </source>
</evidence>
<accession>A0ABW1IEZ6</accession>
<dbReference type="Pfam" id="PF01842">
    <property type="entry name" value="ACT"/>
    <property type="match status" value="1"/>
</dbReference>
<evidence type="ECO:0000313" key="6">
    <source>
        <dbReference type="Proteomes" id="UP001596119"/>
    </source>
</evidence>
<dbReference type="Gene3D" id="3.30.70.260">
    <property type="match status" value="1"/>
</dbReference>
<evidence type="ECO:0000256" key="1">
    <source>
        <dbReference type="ARBA" id="ARBA00022679"/>
    </source>
</evidence>
<dbReference type="PROSITE" id="PS51186">
    <property type="entry name" value="GNAT"/>
    <property type="match status" value="1"/>
</dbReference>
<dbReference type="SUPFAM" id="SSF55021">
    <property type="entry name" value="ACT-like"/>
    <property type="match status" value="1"/>
</dbReference>
<dbReference type="SUPFAM" id="SSF55729">
    <property type="entry name" value="Acyl-CoA N-acyltransferases (Nat)"/>
    <property type="match status" value="1"/>
</dbReference>
<sequence length="355" mass="36841">MALWRVHVELEDRPGRLGELATAVGRSGCNILSLHVVGEPADDGSVTDELLVEVPDGIDPASVVAALERAGIPCTLLVRADATELADTATTALALARMVAADPGSAPQAVATLLRARIVEFGAPVRGGHVHTLRVGTAQVHLGRSWPFTATELSRAAALLELAAQLSLVGAPARVVAHQDPILLLVDGSEVRVRTAAPADGPLVAALHARCSPETRSARFLSASPRLDPDELDTLVGAPHTTFGRGAQRTVLALTTDGGSAVGMVNVERTAAAAASFAVVVEDAWQERGLGTALVRRAAEVAVEQGSEELVATTPTRNMRVVTLLRRAGLRPTAELTGGMLHVRAALSPVVTRVG</sequence>
<name>A0ABW1IEZ6_9PSEU</name>
<dbReference type="Pfam" id="PF00583">
    <property type="entry name" value="Acetyltransf_1"/>
    <property type="match status" value="1"/>
</dbReference>
<keyword evidence="2 5" id="KW-0012">Acyltransferase</keyword>
<dbReference type="InterPro" id="IPR000182">
    <property type="entry name" value="GNAT_dom"/>
</dbReference>
<dbReference type="InterPro" id="IPR050832">
    <property type="entry name" value="Bact_Acetyltransf"/>
</dbReference>
<comment type="caution">
    <text evidence="5">The sequence shown here is derived from an EMBL/GenBank/DDBJ whole genome shotgun (WGS) entry which is preliminary data.</text>
</comment>
<dbReference type="InterPro" id="IPR002912">
    <property type="entry name" value="ACT_dom"/>
</dbReference>
<protein>
    <submittedName>
        <fullName evidence="5">GNAT family N-acetyltransferase</fullName>
        <ecNumber evidence="5">2.3.1.-</ecNumber>
    </submittedName>
</protein>
<proteinExistence type="predicted"/>
<keyword evidence="6" id="KW-1185">Reference proteome</keyword>
<feature type="domain" description="N-acetyltransferase" evidence="3">
    <location>
        <begin position="191"/>
        <end position="354"/>
    </location>
</feature>
<dbReference type="RefSeq" id="WP_379569937.1">
    <property type="nucleotide sequence ID" value="NZ_JBHSQK010000081.1"/>
</dbReference>